<dbReference type="NCBIfam" id="TIGR02872">
    <property type="entry name" value="spore_ytvI"/>
    <property type="match status" value="1"/>
</dbReference>
<comment type="caution">
    <text evidence="7">The sequence shown here is derived from an EMBL/GenBank/DDBJ whole genome shotgun (WGS) entry which is preliminary data.</text>
</comment>
<evidence type="ECO:0000313" key="7">
    <source>
        <dbReference type="EMBL" id="RHW36533.1"/>
    </source>
</evidence>
<evidence type="ECO:0000256" key="6">
    <source>
        <dbReference type="SAM" id="Phobius"/>
    </source>
</evidence>
<keyword evidence="3 6" id="KW-0812">Transmembrane</keyword>
<evidence type="ECO:0000256" key="3">
    <source>
        <dbReference type="ARBA" id="ARBA00022692"/>
    </source>
</evidence>
<feature type="transmembrane region" description="Helical" evidence="6">
    <location>
        <begin position="315"/>
        <end position="337"/>
    </location>
</feature>
<sequence length="352" mass="39141">MTAFFTKKRIVWMAWIIAAIIALYFILPVSVPLILALFTAILLEPAVIMVTDKFKAKRHISILTVFTLFVILIGSLGYYLTVKAAAEAVDMVNHVPAYVNKISSYWLEAKERISLMSKDMPENLVVQMTSQVDNFIISIKNVLLNYVSIGNIKSILTNVPNLFISFIVYLVALFLFMVDIPKLRKGIQAHLTEQTAEKVNNMFSRISTLIIGFIKAQFLVGVLIFIISLVGLFVITPDAALLAAALIWIFDFIPVIGPLIILGPMALFFALTNSILLSFELVLLAAILIAVRQYLEPKLHERHSRLSPLITLAAMYLGFKIIGVFGIIMGPIAVVALKTAREAGILKYTIKL</sequence>
<evidence type="ECO:0000256" key="4">
    <source>
        <dbReference type="ARBA" id="ARBA00022989"/>
    </source>
</evidence>
<organism evidence="7 8">
    <name type="scientific">Neobacillus notoginsengisoli</name>
    <dbReference type="NCBI Taxonomy" id="1578198"/>
    <lineage>
        <taxon>Bacteria</taxon>
        <taxon>Bacillati</taxon>
        <taxon>Bacillota</taxon>
        <taxon>Bacilli</taxon>
        <taxon>Bacillales</taxon>
        <taxon>Bacillaceae</taxon>
        <taxon>Neobacillus</taxon>
    </lineage>
</organism>
<dbReference type="InterPro" id="IPR002549">
    <property type="entry name" value="AI-2E-like"/>
</dbReference>
<feature type="transmembrane region" description="Helical" evidence="6">
    <location>
        <begin position="241"/>
        <end position="263"/>
    </location>
</feature>
<dbReference type="EMBL" id="QWEG01000011">
    <property type="protein sequence ID" value="RHW36533.1"/>
    <property type="molecule type" value="Genomic_DNA"/>
</dbReference>
<evidence type="ECO:0000256" key="5">
    <source>
        <dbReference type="ARBA" id="ARBA00023136"/>
    </source>
</evidence>
<keyword evidence="4 6" id="KW-1133">Transmembrane helix</keyword>
<comment type="subcellular location">
    <subcellularLocation>
        <location evidence="1">Membrane</location>
        <topology evidence="1">Multi-pass membrane protein</topology>
    </subcellularLocation>
</comment>
<evidence type="ECO:0000256" key="1">
    <source>
        <dbReference type="ARBA" id="ARBA00004141"/>
    </source>
</evidence>
<dbReference type="GO" id="GO:0016020">
    <property type="term" value="C:membrane"/>
    <property type="evidence" value="ECO:0007669"/>
    <property type="project" value="UniProtKB-SubCell"/>
</dbReference>
<keyword evidence="5 6" id="KW-0472">Membrane</keyword>
<evidence type="ECO:0000313" key="8">
    <source>
        <dbReference type="Proteomes" id="UP000284416"/>
    </source>
</evidence>
<comment type="similarity">
    <text evidence="2">Belongs to the autoinducer-2 exporter (AI-2E) (TC 2.A.86) family.</text>
</comment>
<feature type="transmembrane region" description="Helical" evidence="6">
    <location>
        <begin position="275"/>
        <end position="295"/>
    </location>
</feature>
<dbReference type="AlphaFoldDB" id="A0A417YRA2"/>
<dbReference type="PANTHER" id="PTHR21716:SF68">
    <property type="entry name" value="TRANSPORT PROTEIN YTVI-RELATED"/>
    <property type="match status" value="1"/>
</dbReference>
<dbReference type="Pfam" id="PF01594">
    <property type="entry name" value="AI-2E_transport"/>
    <property type="match status" value="1"/>
</dbReference>
<feature type="transmembrane region" description="Helical" evidence="6">
    <location>
        <begin position="208"/>
        <end position="235"/>
    </location>
</feature>
<dbReference type="Proteomes" id="UP000284416">
    <property type="component" value="Unassembled WGS sequence"/>
</dbReference>
<feature type="transmembrane region" description="Helical" evidence="6">
    <location>
        <begin position="9"/>
        <end position="27"/>
    </location>
</feature>
<protein>
    <submittedName>
        <fullName evidence="7">Sporulation integral membrane protein YtvI</fullName>
    </submittedName>
</protein>
<dbReference type="PANTHER" id="PTHR21716">
    <property type="entry name" value="TRANSMEMBRANE PROTEIN"/>
    <property type="match status" value="1"/>
</dbReference>
<name>A0A417YRA2_9BACI</name>
<accession>A0A417YRA2</accession>
<keyword evidence="8" id="KW-1185">Reference proteome</keyword>
<proteinExistence type="inferred from homology"/>
<reference evidence="7 8" key="1">
    <citation type="journal article" date="2017" name="Int. J. Syst. Evol. Microbiol.">
        <title>Bacillus notoginsengisoli sp. nov., a novel bacterium isolated from the rhizosphere of Panax notoginseng.</title>
        <authorList>
            <person name="Zhang M.Y."/>
            <person name="Cheng J."/>
            <person name="Cai Y."/>
            <person name="Zhang T.Y."/>
            <person name="Wu Y.Y."/>
            <person name="Manikprabhu D."/>
            <person name="Li W.J."/>
            <person name="Zhang Y.X."/>
        </authorList>
    </citation>
    <scope>NUCLEOTIDE SEQUENCE [LARGE SCALE GENOMIC DNA]</scope>
    <source>
        <strain evidence="7 8">JCM 30743</strain>
    </source>
</reference>
<feature type="transmembrane region" description="Helical" evidence="6">
    <location>
        <begin position="162"/>
        <end position="180"/>
    </location>
</feature>
<feature type="transmembrane region" description="Helical" evidence="6">
    <location>
        <begin position="62"/>
        <end position="81"/>
    </location>
</feature>
<dbReference type="InterPro" id="IPR014227">
    <property type="entry name" value="YtvI-like"/>
</dbReference>
<evidence type="ECO:0000256" key="2">
    <source>
        <dbReference type="ARBA" id="ARBA00009773"/>
    </source>
</evidence>
<gene>
    <name evidence="7" type="primary">ytvI</name>
    <name evidence="7" type="ORF">D1B31_17620</name>
</gene>
<dbReference type="GO" id="GO:0055085">
    <property type="term" value="P:transmembrane transport"/>
    <property type="evidence" value="ECO:0007669"/>
    <property type="project" value="TreeGrafter"/>
</dbReference>